<dbReference type="AlphaFoldDB" id="A0A4E0QNY9"/>
<evidence type="ECO:0000313" key="2">
    <source>
        <dbReference type="Proteomes" id="UP000030428"/>
    </source>
</evidence>
<accession>A0A4E0QNY9</accession>
<keyword evidence="2" id="KW-1185">Reference proteome</keyword>
<dbReference type="Proteomes" id="UP000030428">
    <property type="component" value="Unassembled WGS sequence"/>
</dbReference>
<reference evidence="1 2" key="1">
    <citation type="journal article" date="2016" name="Front. Microbiol.">
        <title>Single-Cell (Meta-)Genomics of a Dimorphic Candidatus Thiomargarita nelsonii Reveals Genomic Plasticity.</title>
        <authorList>
            <person name="Flood B.E."/>
            <person name="Fliss P."/>
            <person name="Jones D.S."/>
            <person name="Dick G.J."/>
            <person name="Jain S."/>
            <person name="Kaster A.K."/>
            <person name="Winkel M."/>
            <person name="Mussmann M."/>
            <person name="Bailey J."/>
        </authorList>
    </citation>
    <scope>NUCLEOTIDE SEQUENCE [LARGE SCALE GENOMIC DNA]</scope>
    <source>
        <strain evidence="1">Hydrate Ridge</strain>
    </source>
</reference>
<protein>
    <submittedName>
        <fullName evidence="1">Uncharacterized protein</fullName>
    </submittedName>
</protein>
<comment type="caution">
    <text evidence="1">The sequence shown here is derived from an EMBL/GenBank/DDBJ whole genome shotgun (WGS) entry which is preliminary data.</text>
</comment>
<proteinExistence type="predicted"/>
<gene>
    <name evidence="1" type="ORF">PN36_19600</name>
</gene>
<evidence type="ECO:0000313" key="1">
    <source>
        <dbReference type="EMBL" id="TGO02753.1"/>
    </source>
</evidence>
<sequence length="97" mass="10555">MVINAQIKGPGGSDSSCEQTKVEQKLWLKLPNDTVIPLIDPYTVLTLLPGDDIDTKIFEYVFSGAEPLGSYQIGGRLLHPFSGDAISTDIEVLTFSQ</sequence>
<dbReference type="EMBL" id="JSZA02000082">
    <property type="protein sequence ID" value="TGO02753.1"/>
    <property type="molecule type" value="Genomic_DNA"/>
</dbReference>
<organism evidence="1 2">
    <name type="scientific">Candidatus Thiomargarita nelsonii</name>
    <dbReference type="NCBI Taxonomy" id="1003181"/>
    <lineage>
        <taxon>Bacteria</taxon>
        <taxon>Pseudomonadati</taxon>
        <taxon>Pseudomonadota</taxon>
        <taxon>Gammaproteobacteria</taxon>
        <taxon>Thiotrichales</taxon>
        <taxon>Thiotrichaceae</taxon>
        <taxon>Thiomargarita</taxon>
    </lineage>
</organism>
<name>A0A4E0QNY9_9GAMM</name>